<feature type="domain" description="C-type lectin" evidence="4">
    <location>
        <begin position="253"/>
        <end position="362"/>
    </location>
</feature>
<dbReference type="GO" id="GO:0005886">
    <property type="term" value="C:plasma membrane"/>
    <property type="evidence" value="ECO:0007669"/>
    <property type="project" value="InterPro"/>
</dbReference>
<proteinExistence type="predicted"/>
<reference evidence="6" key="1">
    <citation type="submission" date="2025-08" db="UniProtKB">
        <authorList>
            <consortium name="RefSeq"/>
        </authorList>
    </citation>
    <scope>IDENTIFICATION</scope>
</reference>
<dbReference type="Pfam" id="PF00059">
    <property type="entry name" value="Lectin_C"/>
    <property type="match status" value="1"/>
</dbReference>
<dbReference type="RefSeq" id="XP_014382984.2">
    <property type="nucleotide sequence ID" value="XM_014527498.2"/>
</dbReference>
<dbReference type="InterPro" id="IPR016186">
    <property type="entry name" value="C-type_lectin-like/link_sf"/>
</dbReference>
<feature type="coiled-coil region" evidence="1">
    <location>
        <begin position="202"/>
        <end position="243"/>
    </location>
</feature>
<dbReference type="Proteomes" id="UP000189705">
    <property type="component" value="Unplaced"/>
</dbReference>
<dbReference type="KEGG" id="asn:102369276"/>
<dbReference type="InterPro" id="IPR001304">
    <property type="entry name" value="C-type_lectin-like"/>
</dbReference>
<dbReference type="GeneID" id="102369276"/>
<keyword evidence="3" id="KW-1133">Transmembrane helix</keyword>
<sequence>GQEDFKWEVREDPSLEGLRQMAQEQETEFTPDKREQVVWDKGLLYRLWVPKNHAETWEPQRQLIATSASGSFVPPAGTCCTCASSCRATVGSTAGMGESVTYAELRFSKAPSGRSVTPQAQGEALQAPGKADDTHETFQLGPVGEAPSGHGAQQHREPRWSIHPLPLVLLAACLALLATTITLGVFYWQVGNELEQAQAELMNRSQAELQNITRELEHAQQLAQKLQQQLDRAQATVQSCQLTDCCPETWMLHGGKCLFLSKEETTWEQSKQECEVKSSRLLVLQDWDHGTMPSFLAHTDTPYWIGLRFIWDYKSGSNQWQWEDSTLYNPPGSRTSDGVFGTIRRGRIERRDWPYEKHRRVCERPAGRPQGSTGTDPRA</sequence>
<dbReference type="SUPFAM" id="SSF56436">
    <property type="entry name" value="C-type lectin-like"/>
    <property type="match status" value="1"/>
</dbReference>
<dbReference type="InParanoid" id="A0A1U8DZ55"/>
<dbReference type="Gene3D" id="3.10.100.10">
    <property type="entry name" value="Mannose-Binding Protein A, subunit A"/>
    <property type="match status" value="1"/>
</dbReference>
<keyword evidence="3" id="KW-0472">Membrane</keyword>
<feature type="region of interest" description="Disordered" evidence="2">
    <location>
        <begin position="359"/>
        <end position="379"/>
    </location>
</feature>
<evidence type="ECO:0000256" key="1">
    <source>
        <dbReference type="SAM" id="Coils"/>
    </source>
</evidence>
<dbReference type="InterPro" id="IPR016187">
    <property type="entry name" value="CTDL_fold"/>
</dbReference>
<feature type="region of interest" description="Disordered" evidence="2">
    <location>
        <begin position="112"/>
        <end position="156"/>
    </location>
</feature>
<dbReference type="AlphaFoldDB" id="A0A1U8DZ55"/>
<dbReference type="STRING" id="38654.A0A1U8DZ55"/>
<keyword evidence="5" id="KW-1185">Reference proteome</keyword>
<keyword evidence="1" id="KW-0175">Coiled coil</keyword>
<dbReference type="PROSITE" id="PS50041">
    <property type="entry name" value="C_TYPE_LECTIN_2"/>
    <property type="match status" value="1"/>
</dbReference>
<feature type="compositionally biased region" description="Polar residues" evidence="2">
    <location>
        <begin position="370"/>
        <end position="379"/>
    </location>
</feature>
<protein>
    <submittedName>
        <fullName evidence="6">C-type lectin domain family 1 member A-like</fullName>
    </submittedName>
</protein>
<dbReference type="InterPro" id="IPR039689">
    <property type="entry name" value="CD72"/>
</dbReference>
<dbReference type="PANTHER" id="PTHR15028">
    <property type="entry name" value="CD72-RELATED"/>
    <property type="match status" value="1"/>
</dbReference>
<evidence type="ECO:0000313" key="5">
    <source>
        <dbReference type="Proteomes" id="UP000189705"/>
    </source>
</evidence>
<dbReference type="eggNOG" id="KOG4788">
    <property type="taxonomic scope" value="Eukaryota"/>
</dbReference>
<gene>
    <name evidence="6" type="primary">LOC102369276</name>
</gene>
<evidence type="ECO:0000259" key="4">
    <source>
        <dbReference type="PROSITE" id="PS50041"/>
    </source>
</evidence>
<dbReference type="SMART" id="SM00034">
    <property type="entry name" value="CLECT"/>
    <property type="match status" value="1"/>
</dbReference>
<accession>A0A1U8DZ55</accession>
<feature type="non-terminal residue" evidence="6">
    <location>
        <position position="1"/>
    </location>
</feature>
<name>A0A1U8DZ55_ALLSI</name>
<dbReference type="PANTHER" id="PTHR15028:SF6">
    <property type="entry name" value="B-CELL DIFFERENTIATION ANTIGEN CD72"/>
    <property type="match status" value="1"/>
</dbReference>
<keyword evidence="3" id="KW-0812">Transmembrane</keyword>
<dbReference type="GO" id="GO:0004888">
    <property type="term" value="F:transmembrane signaling receptor activity"/>
    <property type="evidence" value="ECO:0007669"/>
    <property type="project" value="InterPro"/>
</dbReference>
<evidence type="ECO:0000256" key="2">
    <source>
        <dbReference type="SAM" id="MobiDB-lite"/>
    </source>
</evidence>
<evidence type="ECO:0000313" key="6">
    <source>
        <dbReference type="RefSeq" id="XP_014382984.2"/>
    </source>
</evidence>
<feature type="transmembrane region" description="Helical" evidence="3">
    <location>
        <begin position="165"/>
        <end position="188"/>
    </location>
</feature>
<organism evidence="5 6">
    <name type="scientific">Alligator sinensis</name>
    <name type="common">Chinese alligator</name>
    <dbReference type="NCBI Taxonomy" id="38654"/>
    <lineage>
        <taxon>Eukaryota</taxon>
        <taxon>Metazoa</taxon>
        <taxon>Chordata</taxon>
        <taxon>Craniata</taxon>
        <taxon>Vertebrata</taxon>
        <taxon>Euteleostomi</taxon>
        <taxon>Archelosauria</taxon>
        <taxon>Archosauria</taxon>
        <taxon>Crocodylia</taxon>
        <taxon>Alligatoridae</taxon>
        <taxon>Alligatorinae</taxon>
        <taxon>Alligator</taxon>
    </lineage>
</organism>
<evidence type="ECO:0000256" key="3">
    <source>
        <dbReference type="SAM" id="Phobius"/>
    </source>
</evidence>